<organism evidence="2 3">
    <name type="scientific">Phytophthora megakarya</name>
    <dbReference type="NCBI Taxonomy" id="4795"/>
    <lineage>
        <taxon>Eukaryota</taxon>
        <taxon>Sar</taxon>
        <taxon>Stramenopiles</taxon>
        <taxon>Oomycota</taxon>
        <taxon>Peronosporomycetes</taxon>
        <taxon>Peronosporales</taxon>
        <taxon>Peronosporaceae</taxon>
        <taxon>Phytophthora</taxon>
    </lineage>
</organism>
<dbReference type="OrthoDB" id="124308at2759"/>
<gene>
    <name evidence="2" type="ORF">PHMEG_00010682</name>
</gene>
<protein>
    <recommendedName>
        <fullName evidence="4">SWIM-type domain-containing protein</fullName>
    </recommendedName>
</protein>
<name>A0A225WE48_9STRA</name>
<dbReference type="AlphaFoldDB" id="A0A225WE48"/>
<reference evidence="3" key="1">
    <citation type="submission" date="2017-03" db="EMBL/GenBank/DDBJ databases">
        <title>Phytopthora megakarya and P. palmivora, two closely related causual agents of cacao black pod achieved similar genome size and gene model numbers by different mechanisms.</title>
        <authorList>
            <person name="Ali S."/>
            <person name="Shao J."/>
            <person name="Larry D.J."/>
            <person name="Kronmiller B."/>
            <person name="Shen D."/>
            <person name="Strem M.D."/>
            <person name="Melnick R.L."/>
            <person name="Guiltinan M.J."/>
            <person name="Tyler B.M."/>
            <person name="Meinhardt L.W."/>
            <person name="Bailey B.A."/>
        </authorList>
    </citation>
    <scope>NUCLEOTIDE SEQUENCE [LARGE SCALE GENOMIC DNA]</scope>
    <source>
        <strain evidence="3">zdho120</strain>
    </source>
</reference>
<dbReference type="EMBL" id="NBNE01001082">
    <property type="protein sequence ID" value="OWZ15644.1"/>
    <property type="molecule type" value="Genomic_DNA"/>
</dbReference>
<evidence type="ECO:0000313" key="3">
    <source>
        <dbReference type="Proteomes" id="UP000198211"/>
    </source>
</evidence>
<proteinExistence type="predicted"/>
<sequence length="148" mass="16222">MEPACVLREYKPKRNTIKFLLNSDSKAASHIVNVLVSPAIHVFIVHDRRSRENLPVFAQLGSETKRMELLGMPATGWAVDIESRLCPCRLWSKMAICVHLFYALGTVGGVDTAGRDTLVYRGSNKRKSGGASGQGTGRPRENGPELSV</sequence>
<dbReference type="Proteomes" id="UP000198211">
    <property type="component" value="Unassembled WGS sequence"/>
</dbReference>
<feature type="compositionally biased region" description="Basic and acidic residues" evidence="1">
    <location>
        <begin position="138"/>
        <end position="148"/>
    </location>
</feature>
<accession>A0A225WE48</accession>
<feature type="region of interest" description="Disordered" evidence="1">
    <location>
        <begin position="121"/>
        <end position="148"/>
    </location>
</feature>
<evidence type="ECO:0000256" key="1">
    <source>
        <dbReference type="SAM" id="MobiDB-lite"/>
    </source>
</evidence>
<keyword evidence="3" id="KW-1185">Reference proteome</keyword>
<evidence type="ECO:0008006" key="4">
    <source>
        <dbReference type="Google" id="ProtNLM"/>
    </source>
</evidence>
<comment type="caution">
    <text evidence="2">The sequence shown here is derived from an EMBL/GenBank/DDBJ whole genome shotgun (WGS) entry which is preliminary data.</text>
</comment>
<evidence type="ECO:0000313" key="2">
    <source>
        <dbReference type="EMBL" id="OWZ15644.1"/>
    </source>
</evidence>